<dbReference type="PANTHER" id="PTHR24064">
    <property type="entry name" value="SOLUTE CARRIER FAMILY 22 MEMBER"/>
    <property type="match status" value="1"/>
</dbReference>
<evidence type="ECO:0000256" key="4">
    <source>
        <dbReference type="ARBA" id="ARBA00023136"/>
    </source>
</evidence>
<feature type="transmembrane region" description="Helical" evidence="5">
    <location>
        <begin position="83"/>
        <end position="101"/>
    </location>
</feature>
<evidence type="ECO:0000313" key="8">
    <source>
        <dbReference type="RefSeq" id="XP_020990449.1"/>
    </source>
</evidence>
<dbReference type="GO" id="GO:0016020">
    <property type="term" value="C:membrane"/>
    <property type="evidence" value="ECO:0007669"/>
    <property type="project" value="UniProtKB-SubCell"/>
</dbReference>
<evidence type="ECO:0000256" key="2">
    <source>
        <dbReference type="ARBA" id="ARBA00022692"/>
    </source>
</evidence>
<evidence type="ECO:0000313" key="7">
    <source>
        <dbReference type="Proteomes" id="UP000515211"/>
    </source>
</evidence>
<feature type="transmembrane region" description="Helical" evidence="5">
    <location>
        <begin position="142"/>
        <end position="163"/>
    </location>
</feature>
<accession>A0A6P5N0M0</accession>
<dbReference type="RefSeq" id="XP_020990449.1">
    <property type="nucleotide sequence ID" value="XM_021134790.2"/>
</dbReference>
<comment type="subcellular location">
    <subcellularLocation>
        <location evidence="1">Membrane</location>
        <topology evidence="1">Multi-pass membrane protein</topology>
    </subcellularLocation>
</comment>
<dbReference type="InterPro" id="IPR005828">
    <property type="entry name" value="MFS_sugar_transport-like"/>
</dbReference>
<dbReference type="GO" id="GO:0022857">
    <property type="term" value="F:transmembrane transporter activity"/>
    <property type="evidence" value="ECO:0007669"/>
    <property type="project" value="InterPro"/>
</dbReference>
<proteinExistence type="predicted"/>
<dbReference type="KEGG" id="adu:110277547"/>
<keyword evidence="2 5" id="KW-0812">Transmembrane</keyword>
<keyword evidence="7" id="KW-1185">Reference proteome</keyword>
<gene>
    <name evidence="8" type="primary">LOC110277547</name>
</gene>
<keyword evidence="3 5" id="KW-1133">Transmembrane helix</keyword>
<evidence type="ECO:0000256" key="5">
    <source>
        <dbReference type="SAM" id="Phobius"/>
    </source>
</evidence>
<protein>
    <submittedName>
        <fullName evidence="8">Low affinity inorganic phosphate transporter 3-like isoform X1</fullName>
    </submittedName>
</protein>
<feature type="transmembrane region" description="Helical" evidence="5">
    <location>
        <begin position="429"/>
        <end position="449"/>
    </location>
</feature>
<feature type="transmembrane region" description="Helical" evidence="5">
    <location>
        <begin position="369"/>
        <end position="392"/>
    </location>
</feature>
<dbReference type="SMR" id="A0A6P5N0M0"/>
<evidence type="ECO:0000259" key="6">
    <source>
        <dbReference type="PROSITE" id="PS50850"/>
    </source>
</evidence>
<organism evidence="7 8">
    <name type="scientific">Arachis duranensis</name>
    <name type="common">Wild peanut</name>
    <dbReference type="NCBI Taxonomy" id="130453"/>
    <lineage>
        <taxon>Eukaryota</taxon>
        <taxon>Viridiplantae</taxon>
        <taxon>Streptophyta</taxon>
        <taxon>Embryophyta</taxon>
        <taxon>Tracheophyta</taxon>
        <taxon>Spermatophyta</taxon>
        <taxon>Magnoliopsida</taxon>
        <taxon>eudicotyledons</taxon>
        <taxon>Gunneridae</taxon>
        <taxon>Pentapetalae</taxon>
        <taxon>rosids</taxon>
        <taxon>fabids</taxon>
        <taxon>Fabales</taxon>
        <taxon>Fabaceae</taxon>
        <taxon>Papilionoideae</taxon>
        <taxon>50 kb inversion clade</taxon>
        <taxon>dalbergioids sensu lato</taxon>
        <taxon>Dalbergieae</taxon>
        <taxon>Pterocarpus clade</taxon>
        <taxon>Arachis</taxon>
    </lineage>
</organism>
<dbReference type="PROSITE" id="PS50850">
    <property type="entry name" value="MFS"/>
    <property type="match status" value="1"/>
</dbReference>
<feature type="transmembrane region" description="Helical" evidence="5">
    <location>
        <begin position="404"/>
        <end position="423"/>
    </location>
</feature>
<feature type="domain" description="Major facilitator superfamily (MFS) profile" evidence="6">
    <location>
        <begin position="1"/>
        <end position="453"/>
    </location>
</feature>
<dbReference type="Pfam" id="PF00083">
    <property type="entry name" value="Sugar_tr"/>
    <property type="match status" value="1"/>
</dbReference>
<sequence length="467" mass="52454">MAQPGWLENFDLASAQKRYQILATMLIVGLQFACAFGNFSVLAFVPLRDPIEPGSYHPRLVLLFNLVGSVASGIFSDKFGRKMAFDIILMVLMAVCFLYFSGIVVSFMFFIVIIAFLGGATSTVGAIFISETMANKMNRGSLIARQFLGELFGQLVSMITIIISSSSVSQKYKDYYFTFNNRWMSVVVATATMMVAGYTYLFWVKRIPESPRYTYFVWNNSRKAASDAKRLLIREVTNGEEEEATVLQNLTFGLFSWEFYNLHGWHLLGVTATSFVNGINYLTQLLFLNLIFHQYALLVPPSKPELLLFLAMLMTVTTVLGFLCQVFLIDRINRFCILFACFCIKAVLMVLVLLETPWKKKDNITELCVYYVLCNIIYNFANATNFVVAAEIFPTRMRGTCHGITVAGNRLGLFLAIICLFVAGHYFQLILGFLACINVIPGIAASFLVKESKGKTLEDASNEHGLE</sequence>
<evidence type="ECO:0000256" key="1">
    <source>
        <dbReference type="ARBA" id="ARBA00004141"/>
    </source>
</evidence>
<dbReference type="AlphaFoldDB" id="A0A6P5N0M0"/>
<dbReference type="InterPro" id="IPR020846">
    <property type="entry name" value="MFS_dom"/>
</dbReference>
<feature type="transmembrane region" description="Helical" evidence="5">
    <location>
        <begin position="307"/>
        <end position="328"/>
    </location>
</feature>
<feature type="transmembrane region" description="Helical" evidence="5">
    <location>
        <begin position="335"/>
        <end position="354"/>
    </location>
</feature>
<dbReference type="SUPFAM" id="SSF103473">
    <property type="entry name" value="MFS general substrate transporter"/>
    <property type="match status" value="1"/>
</dbReference>
<dbReference type="Gene3D" id="1.20.1250.20">
    <property type="entry name" value="MFS general substrate transporter like domains"/>
    <property type="match status" value="2"/>
</dbReference>
<keyword evidence="4 5" id="KW-0472">Membrane</keyword>
<feature type="transmembrane region" description="Helical" evidence="5">
    <location>
        <begin position="183"/>
        <end position="203"/>
    </location>
</feature>
<dbReference type="Proteomes" id="UP000515211">
    <property type="component" value="Chromosome 2"/>
</dbReference>
<evidence type="ECO:0000256" key="3">
    <source>
        <dbReference type="ARBA" id="ARBA00022989"/>
    </source>
</evidence>
<dbReference type="GeneID" id="110277547"/>
<feature type="transmembrane region" description="Helical" evidence="5">
    <location>
        <begin position="21"/>
        <end position="44"/>
    </location>
</feature>
<feature type="transmembrane region" description="Helical" evidence="5">
    <location>
        <begin position="107"/>
        <end position="130"/>
    </location>
</feature>
<dbReference type="InterPro" id="IPR036259">
    <property type="entry name" value="MFS_trans_sf"/>
</dbReference>
<name>A0A6P5N0M0_ARADU</name>
<feature type="transmembrane region" description="Helical" evidence="5">
    <location>
        <begin position="56"/>
        <end position="76"/>
    </location>
</feature>
<reference evidence="8" key="2">
    <citation type="submission" date="2025-08" db="UniProtKB">
        <authorList>
            <consortium name="RefSeq"/>
        </authorList>
    </citation>
    <scope>IDENTIFICATION</scope>
    <source>
        <tissue evidence="8">Whole plant</tissue>
    </source>
</reference>
<reference evidence="7" key="1">
    <citation type="journal article" date="2016" name="Nat. Genet.">
        <title>The genome sequences of Arachis duranensis and Arachis ipaensis, the diploid ancestors of cultivated peanut.</title>
        <authorList>
            <person name="Bertioli D.J."/>
            <person name="Cannon S.B."/>
            <person name="Froenicke L."/>
            <person name="Huang G."/>
            <person name="Farmer A.D."/>
            <person name="Cannon E.K."/>
            <person name="Liu X."/>
            <person name="Gao D."/>
            <person name="Clevenger J."/>
            <person name="Dash S."/>
            <person name="Ren L."/>
            <person name="Moretzsohn M.C."/>
            <person name="Shirasawa K."/>
            <person name="Huang W."/>
            <person name="Vidigal B."/>
            <person name="Abernathy B."/>
            <person name="Chu Y."/>
            <person name="Niederhuth C.E."/>
            <person name="Umale P."/>
            <person name="Araujo A.C."/>
            <person name="Kozik A."/>
            <person name="Kim K.D."/>
            <person name="Burow M.D."/>
            <person name="Varshney R.K."/>
            <person name="Wang X."/>
            <person name="Zhang X."/>
            <person name="Barkley N."/>
            <person name="Guimaraes P.M."/>
            <person name="Isobe S."/>
            <person name="Guo B."/>
            <person name="Liao B."/>
            <person name="Stalker H.T."/>
            <person name="Schmitz R.J."/>
            <person name="Scheffler B.E."/>
            <person name="Leal-Bertioli S.C."/>
            <person name="Xun X."/>
            <person name="Jackson S.A."/>
            <person name="Michelmore R."/>
            <person name="Ozias-Akins P."/>
        </authorList>
    </citation>
    <scope>NUCLEOTIDE SEQUENCE [LARGE SCALE GENOMIC DNA]</scope>
    <source>
        <strain evidence="7">cv. V14167</strain>
    </source>
</reference>
<feature type="transmembrane region" description="Helical" evidence="5">
    <location>
        <begin position="265"/>
        <end position="287"/>
    </location>
</feature>